<keyword evidence="3" id="KW-1185">Reference proteome</keyword>
<dbReference type="HOGENOM" id="CLU_1750648_0_0_1"/>
<feature type="compositionally biased region" description="Acidic residues" evidence="1">
    <location>
        <begin position="39"/>
        <end position="50"/>
    </location>
</feature>
<evidence type="ECO:0000313" key="2">
    <source>
        <dbReference type="EMBL" id="EUC50402.1"/>
    </source>
</evidence>
<dbReference type="GeneID" id="19126736"/>
<accession>W6ZEZ1</accession>
<dbReference type="RefSeq" id="XP_007682953.1">
    <property type="nucleotide sequence ID" value="XM_007684763.1"/>
</dbReference>
<gene>
    <name evidence="2" type="ORF">COCMIDRAFT_858</name>
</gene>
<dbReference type="OrthoDB" id="10494703at2759"/>
<name>W6ZEZ1_COCMI</name>
<dbReference type="Proteomes" id="UP000054032">
    <property type="component" value="Unassembled WGS sequence"/>
</dbReference>
<feature type="region of interest" description="Disordered" evidence="1">
    <location>
        <begin position="24"/>
        <end position="88"/>
    </location>
</feature>
<reference evidence="2 3" key="1">
    <citation type="journal article" date="2013" name="PLoS Genet.">
        <title>Comparative genome structure, secondary metabolite, and effector coding capacity across Cochliobolus pathogens.</title>
        <authorList>
            <person name="Condon B.J."/>
            <person name="Leng Y."/>
            <person name="Wu D."/>
            <person name="Bushley K.E."/>
            <person name="Ohm R.A."/>
            <person name="Otillar R."/>
            <person name="Martin J."/>
            <person name="Schackwitz W."/>
            <person name="Grimwood J."/>
            <person name="MohdZainudin N."/>
            <person name="Xue C."/>
            <person name="Wang R."/>
            <person name="Manning V.A."/>
            <person name="Dhillon B."/>
            <person name="Tu Z.J."/>
            <person name="Steffenson B.J."/>
            <person name="Salamov A."/>
            <person name="Sun H."/>
            <person name="Lowry S."/>
            <person name="LaButti K."/>
            <person name="Han J."/>
            <person name="Copeland A."/>
            <person name="Lindquist E."/>
            <person name="Barry K."/>
            <person name="Schmutz J."/>
            <person name="Baker S.E."/>
            <person name="Ciuffetti L.M."/>
            <person name="Grigoriev I.V."/>
            <person name="Zhong S."/>
            <person name="Turgeon B.G."/>
        </authorList>
    </citation>
    <scope>NUCLEOTIDE SEQUENCE [LARGE SCALE GENOMIC DNA]</scope>
    <source>
        <strain evidence="2 3">ATCC 44560</strain>
    </source>
</reference>
<evidence type="ECO:0000313" key="3">
    <source>
        <dbReference type="Proteomes" id="UP000054032"/>
    </source>
</evidence>
<proteinExistence type="predicted"/>
<dbReference type="KEGG" id="bor:COCMIDRAFT_858"/>
<sequence length="156" mass="16450">MALEGSGVGLEIGVAEPLEADGLYEKGGEVGNSVVDVPEGIEDTTEPEDVIEPKDVAELEDVTTTEEVATTEDVETEDATEAEGATEVDDIEIENVTATEVVIVAGALEAEPEEGDGREVDKVWLIVVLDVVVRVEMAGGVRPGINMEERTGRSIV</sequence>
<feature type="compositionally biased region" description="Acidic residues" evidence="1">
    <location>
        <begin position="58"/>
        <end position="88"/>
    </location>
</feature>
<organism evidence="2 3">
    <name type="scientific">Bipolaris oryzae ATCC 44560</name>
    <dbReference type="NCBI Taxonomy" id="930090"/>
    <lineage>
        <taxon>Eukaryota</taxon>
        <taxon>Fungi</taxon>
        <taxon>Dikarya</taxon>
        <taxon>Ascomycota</taxon>
        <taxon>Pezizomycotina</taxon>
        <taxon>Dothideomycetes</taxon>
        <taxon>Pleosporomycetidae</taxon>
        <taxon>Pleosporales</taxon>
        <taxon>Pleosporineae</taxon>
        <taxon>Pleosporaceae</taxon>
        <taxon>Bipolaris</taxon>
    </lineage>
</organism>
<evidence type="ECO:0000256" key="1">
    <source>
        <dbReference type="SAM" id="MobiDB-lite"/>
    </source>
</evidence>
<protein>
    <submittedName>
        <fullName evidence="2">Uncharacterized protein</fullName>
    </submittedName>
</protein>
<dbReference type="AlphaFoldDB" id="W6ZEZ1"/>
<dbReference type="EMBL" id="KI963923">
    <property type="protein sequence ID" value="EUC50402.1"/>
    <property type="molecule type" value="Genomic_DNA"/>
</dbReference>